<dbReference type="AlphaFoldDB" id="A0A379AFD2"/>
<reference evidence="1 2" key="1">
    <citation type="submission" date="2018-06" db="EMBL/GenBank/DDBJ databases">
        <authorList>
            <consortium name="Pathogen Informatics"/>
            <person name="Doyle S."/>
        </authorList>
    </citation>
    <scope>NUCLEOTIDE SEQUENCE [LARGE SCALE GENOMIC DNA]</scope>
    <source>
        <strain evidence="1 2">NCTC9381</strain>
    </source>
</reference>
<dbReference type="Proteomes" id="UP000254640">
    <property type="component" value="Unassembled WGS sequence"/>
</dbReference>
<dbReference type="EMBL" id="UGSO01000001">
    <property type="protein sequence ID" value="SUB16288.1"/>
    <property type="molecule type" value="Genomic_DNA"/>
</dbReference>
<evidence type="ECO:0000313" key="2">
    <source>
        <dbReference type="Proteomes" id="UP000254640"/>
    </source>
</evidence>
<evidence type="ECO:0000313" key="1">
    <source>
        <dbReference type="EMBL" id="SUB16288.1"/>
    </source>
</evidence>
<gene>
    <name evidence="1" type="ORF">NCTC9381_02191</name>
</gene>
<sequence>MSFSRAGRQMMMGVMAVALIAGVNVKTFAAEKSAEQN</sequence>
<organism evidence="1 2">
    <name type="scientific">Enterobacter agglomerans</name>
    <name type="common">Erwinia herbicola</name>
    <name type="synonym">Pantoea agglomerans</name>
    <dbReference type="NCBI Taxonomy" id="549"/>
    <lineage>
        <taxon>Bacteria</taxon>
        <taxon>Pseudomonadati</taxon>
        <taxon>Pseudomonadota</taxon>
        <taxon>Gammaproteobacteria</taxon>
        <taxon>Enterobacterales</taxon>
        <taxon>Erwiniaceae</taxon>
        <taxon>Pantoea</taxon>
        <taxon>Pantoea agglomerans group</taxon>
    </lineage>
</organism>
<keyword evidence="2" id="KW-1185">Reference proteome</keyword>
<proteinExistence type="predicted"/>
<protein>
    <submittedName>
        <fullName evidence="1">Uncharacterized protein</fullName>
    </submittedName>
</protein>
<name>A0A379AFD2_ENTAG</name>
<accession>A0A379AFD2</accession>